<sequence length="78" mass="8524">MNGIVGSCEIGQCLENDSELVFVRQQYTEIERDVPTHGSSDTASPKANCAKIERHVSTAMDGPVSEETVRCRLEEVGL</sequence>
<gene>
    <name evidence="1" type="ORF">NPIL_326411</name>
</gene>
<dbReference type="AlphaFoldDB" id="A0A8X6PEW3"/>
<comment type="caution">
    <text evidence="1">The sequence shown here is derived from an EMBL/GenBank/DDBJ whole genome shotgun (WGS) entry which is preliminary data.</text>
</comment>
<reference evidence="1" key="1">
    <citation type="submission" date="2020-08" db="EMBL/GenBank/DDBJ databases">
        <title>Multicomponent nature underlies the extraordinary mechanical properties of spider dragline silk.</title>
        <authorList>
            <person name="Kono N."/>
            <person name="Nakamura H."/>
            <person name="Mori M."/>
            <person name="Yoshida Y."/>
            <person name="Ohtoshi R."/>
            <person name="Malay A.D."/>
            <person name="Moran D.A.P."/>
            <person name="Tomita M."/>
            <person name="Numata K."/>
            <person name="Arakawa K."/>
        </authorList>
    </citation>
    <scope>NUCLEOTIDE SEQUENCE</scope>
</reference>
<evidence type="ECO:0000313" key="2">
    <source>
        <dbReference type="Proteomes" id="UP000887013"/>
    </source>
</evidence>
<evidence type="ECO:0000313" key="1">
    <source>
        <dbReference type="EMBL" id="GFT60900.1"/>
    </source>
</evidence>
<dbReference type="EMBL" id="BMAW01018920">
    <property type="protein sequence ID" value="GFT60900.1"/>
    <property type="molecule type" value="Genomic_DNA"/>
</dbReference>
<accession>A0A8X6PEW3</accession>
<protein>
    <submittedName>
        <fullName evidence="1">Uncharacterized protein</fullName>
    </submittedName>
</protein>
<proteinExistence type="predicted"/>
<dbReference type="Proteomes" id="UP000887013">
    <property type="component" value="Unassembled WGS sequence"/>
</dbReference>
<organism evidence="1 2">
    <name type="scientific">Nephila pilipes</name>
    <name type="common">Giant wood spider</name>
    <name type="synonym">Nephila maculata</name>
    <dbReference type="NCBI Taxonomy" id="299642"/>
    <lineage>
        <taxon>Eukaryota</taxon>
        <taxon>Metazoa</taxon>
        <taxon>Ecdysozoa</taxon>
        <taxon>Arthropoda</taxon>
        <taxon>Chelicerata</taxon>
        <taxon>Arachnida</taxon>
        <taxon>Araneae</taxon>
        <taxon>Araneomorphae</taxon>
        <taxon>Entelegynae</taxon>
        <taxon>Araneoidea</taxon>
        <taxon>Nephilidae</taxon>
        <taxon>Nephila</taxon>
    </lineage>
</organism>
<name>A0A8X6PEW3_NEPPI</name>
<keyword evidence="2" id="KW-1185">Reference proteome</keyword>